<protein>
    <recommendedName>
        <fullName evidence="7">RRM domain-containing protein</fullName>
    </recommendedName>
</protein>
<evidence type="ECO:0000256" key="5">
    <source>
        <dbReference type="ARBA" id="ARBA00023242"/>
    </source>
</evidence>
<dbReference type="InterPro" id="IPR051106">
    <property type="entry name" value="RNA-bind/splicing_reg"/>
</dbReference>
<evidence type="ECO:0000256" key="1">
    <source>
        <dbReference type="ARBA" id="ARBA00004123"/>
    </source>
</evidence>
<dbReference type="CDD" id="cd00590">
    <property type="entry name" value="RRM_SF"/>
    <property type="match status" value="1"/>
</dbReference>
<name>A0A1R3KAX3_9ROSI</name>
<dbReference type="Gene3D" id="3.30.70.330">
    <property type="match status" value="1"/>
</dbReference>
<dbReference type="GO" id="GO:0006397">
    <property type="term" value="P:mRNA processing"/>
    <property type="evidence" value="ECO:0007669"/>
    <property type="project" value="UniProtKB-KW"/>
</dbReference>
<evidence type="ECO:0000259" key="7">
    <source>
        <dbReference type="PROSITE" id="PS50102"/>
    </source>
</evidence>
<keyword evidence="4" id="KW-0508">mRNA splicing</keyword>
<dbReference type="InterPro" id="IPR035979">
    <property type="entry name" value="RBD_domain_sf"/>
</dbReference>
<dbReference type="Proteomes" id="UP000187203">
    <property type="component" value="Unassembled WGS sequence"/>
</dbReference>
<comment type="subcellular location">
    <subcellularLocation>
        <location evidence="1">Nucleus</location>
    </subcellularLocation>
</comment>
<organism evidence="8 9">
    <name type="scientific">Corchorus olitorius</name>
    <dbReference type="NCBI Taxonomy" id="93759"/>
    <lineage>
        <taxon>Eukaryota</taxon>
        <taxon>Viridiplantae</taxon>
        <taxon>Streptophyta</taxon>
        <taxon>Embryophyta</taxon>
        <taxon>Tracheophyta</taxon>
        <taxon>Spermatophyta</taxon>
        <taxon>Magnoliopsida</taxon>
        <taxon>eudicotyledons</taxon>
        <taxon>Gunneridae</taxon>
        <taxon>Pentapetalae</taxon>
        <taxon>rosids</taxon>
        <taxon>malvids</taxon>
        <taxon>Malvales</taxon>
        <taxon>Malvaceae</taxon>
        <taxon>Grewioideae</taxon>
        <taxon>Apeibeae</taxon>
        <taxon>Corchorus</taxon>
    </lineage>
</organism>
<dbReference type="STRING" id="93759.A0A1R3KAX3"/>
<dbReference type="GO" id="GO:0003723">
    <property type="term" value="F:RNA binding"/>
    <property type="evidence" value="ECO:0007669"/>
    <property type="project" value="UniProtKB-UniRule"/>
</dbReference>
<evidence type="ECO:0000256" key="4">
    <source>
        <dbReference type="ARBA" id="ARBA00023187"/>
    </source>
</evidence>
<evidence type="ECO:0000313" key="9">
    <source>
        <dbReference type="Proteomes" id="UP000187203"/>
    </source>
</evidence>
<evidence type="ECO:0000256" key="2">
    <source>
        <dbReference type="ARBA" id="ARBA00022664"/>
    </source>
</evidence>
<accession>A0A1R3KAX3</accession>
<dbReference type="InterPro" id="IPR000504">
    <property type="entry name" value="RRM_dom"/>
</dbReference>
<evidence type="ECO:0000256" key="3">
    <source>
        <dbReference type="ARBA" id="ARBA00022884"/>
    </source>
</evidence>
<reference evidence="9" key="1">
    <citation type="submission" date="2013-09" db="EMBL/GenBank/DDBJ databases">
        <title>Corchorus olitorius genome sequencing.</title>
        <authorList>
            <person name="Alam M."/>
            <person name="Haque M.S."/>
            <person name="Islam M.S."/>
            <person name="Emdad E.M."/>
            <person name="Islam M.M."/>
            <person name="Ahmed B."/>
            <person name="Halim A."/>
            <person name="Hossen Q.M.M."/>
            <person name="Hossain M.Z."/>
            <person name="Ahmed R."/>
            <person name="Khan M.M."/>
            <person name="Islam R."/>
            <person name="Rashid M.M."/>
            <person name="Khan S.A."/>
            <person name="Rahman M.S."/>
            <person name="Alam M."/>
            <person name="Yahiya A.S."/>
            <person name="Khan M.S."/>
            <person name="Azam M.S."/>
            <person name="Haque T."/>
            <person name="Lashkar M.Z.H."/>
            <person name="Akhand A.I."/>
            <person name="Morshed G."/>
            <person name="Roy S."/>
            <person name="Uddin K.S."/>
            <person name="Rabeya T."/>
            <person name="Hossain A.S."/>
            <person name="Chowdhury A."/>
            <person name="Snigdha A.R."/>
            <person name="Mortoza M.S."/>
            <person name="Matin S.A."/>
            <person name="Hoque S.M.E."/>
            <person name="Islam M.K."/>
            <person name="Roy D.K."/>
            <person name="Haider R."/>
            <person name="Moosa M.M."/>
            <person name="Elias S.M."/>
            <person name="Hasan A.M."/>
            <person name="Jahan S."/>
            <person name="Shafiuddin M."/>
            <person name="Mahmood N."/>
            <person name="Shommy N.S."/>
        </authorList>
    </citation>
    <scope>NUCLEOTIDE SEQUENCE [LARGE SCALE GENOMIC DNA]</scope>
    <source>
        <strain evidence="9">cv. O-4</strain>
    </source>
</reference>
<dbReference type="GO" id="GO:0008380">
    <property type="term" value="P:RNA splicing"/>
    <property type="evidence" value="ECO:0007669"/>
    <property type="project" value="UniProtKB-KW"/>
</dbReference>
<dbReference type="AlphaFoldDB" id="A0A1R3KAX3"/>
<dbReference type="PROSITE" id="PS50102">
    <property type="entry name" value="RRM"/>
    <property type="match status" value="1"/>
</dbReference>
<dbReference type="InterPro" id="IPR012677">
    <property type="entry name" value="Nucleotide-bd_a/b_plait_sf"/>
</dbReference>
<dbReference type="PANTHER" id="PTHR48028:SF4">
    <property type="entry name" value="SC35-LIKE SPLICING FACTOR"/>
    <property type="match status" value="1"/>
</dbReference>
<dbReference type="Pfam" id="PF00076">
    <property type="entry name" value="RRM_1"/>
    <property type="match status" value="1"/>
</dbReference>
<dbReference type="EMBL" id="AWUE01014277">
    <property type="protein sequence ID" value="OMP04204.1"/>
    <property type="molecule type" value="Genomic_DNA"/>
</dbReference>
<gene>
    <name evidence="8" type="ORF">COLO4_09857</name>
</gene>
<sequence>MRGRTGVRRARGGSRQSFYRKEREHTESFKWRLSLHSVCVSNLSYKVSRKELWDSFNEFGVVVDVILPPKRNRSASGIAFVRYRYEEELRSAISRGNGRNLYGRLLLVRKALARSTADRVDGGLRLLRHSGQSRNEIILKEAEATFEVSQALGIAFLENRSQIVSRLANLDGV</sequence>
<proteinExistence type="predicted"/>
<keyword evidence="3 6" id="KW-0694">RNA-binding</keyword>
<dbReference type="SUPFAM" id="SSF54928">
    <property type="entry name" value="RNA-binding domain, RBD"/>
    <property type="match status" value="1"/>
</dbReference>
<dbReference type="GO" id="GO:0005634">
    <property type="term" value="C:nucleus"/>
    <property type="evidence" value="ECO:0007669"/>
    <property type="project" value="UniProtKB-SubCell"/>
</dbReference>
<dbReference type="SMART" id="SM00360">
    <property type="entry name" value="RRM"/>
    <property type="match status" value="1"/>
</dbReference>
<comment type="caution">
    <text evidence="8">The sequence shown here is derived from an EMBL/GenBank/DDBJ whole genome shotgun (WGS) entry which is preliminary data.</text>
</comment>
<dbReference type="PANTHER" id="PTHR48028">
    <property type="entry name" value="GLYCINE-RICH RNA-BINDING PROTEIN RZ1A"/>
    <property type="match status" value="1"/>
</dbReference>
<feature type="domain" description="RRM" evidence="7">
    <location>
        <begin position="36"/>
        <end position="113"/>
    </location>
</feature>
<evidence type="ECO:0000256" key="6">
    <source>
        <dbReference type="PROSITE-ProRule" id="PRU00176"/>
    </source>
</evidence>
<keyword evidence="5" id="KW-0539">Nucleus</keyword>
<evidence type="ECO:0000313" key="8">
    <source>
        <dbReference type="EMBL" id="OMP04204.1"/>
    </source>
</evidence>
<keyword evidence="9" id="KW-1185">Reference proteome</keyword>
<keyword evidence="2" id="KW-0507">mRNA processing</keyword>